<feature type="repeat" description="WD" evidence="5">
    <location>
        <begin position="642"/>
        <end position="683"/>
    </location>
</feature>
<feature type="repeat" description="WD" evidence="5">
    <location>
        <begin position="439"/>
        <end position="470"/>
    </location>
</feature>
<dbReference type="EMBL" id="KI669464">
    <property type="protein sequence ID" value="OCF56618.1"/>
    <property type="molecule type" value="Genomic_DNA"/>
</dbReference>
<evidence type="ECO:0000256" key="4">
    <source>
        <dbReference type="ARBA" id="ARBA00023242"/>
    </source>
</evidence>
<protein>
    <submittedName>
        <fullName evidence="8">U3 small nucleolar RNA-associated protein 13</fullName>
    </submittedName>
</protein>
<gene>
    <name evidence="8" type="ORF">L486_05470</name>
</gene>
<dbReference type="GO" id="GO:0030686">
    <property type="term" value="C:90S preribosome"/>
    <property type="evidence" value="ECO:0007669"/>
    <property type="project" value="TreeGrafter"/>
</dbReference>
<sequence>MNGQPSRKALKTSFRASPRSIRPIYTGGPVVLTKDGQWLITTMGEEVLVTEVKTGLAIAKVRGDSTPITSLALSYHTEPPTLITAHSSMTLRYYPLPSSAPISSTPKPPLLTYTRALSKAHSAPILVSAVSSDSTLLATGSSDGIVKVWDLEGGYVTHLFRGHGGPVSALHFNFPVIEGEERRRMELMTGSTDARVRIFDLRDASARVVGGGNAVKPKAVLEGHVSVVRGIDTSPDGKWAVTGGRDKVVLVWDMLSGESVGQSSKKAGKGKANSTGVPKIVQTIIAQEQIESLGLLPIEENVSGSSQRRLLCYTGGDTGAVKIWDVLKGKETGAMKGVEGVDEAEVDEDEQRGVLNVIYDSTTSSLVSIHADQNIIFHSLSSLQAVRQIVGFNDEIVDTIFLNSSSSSSSSSSHTHLALATNSNLIRLYSTSTFDVRLLSGHRDMVLCLDKTADHRWLVSGSKDRTARVWAPTPDGKGWKCIAICEGHAESIGAVAISRKVDDKGKSGRFLFTASQDRTIKMWDLTTLPLDSSELPDDPIKPRSMATLKVHEKDINSLDLSPNDKFLASGSQDKLVKIFHVDFDASSESAAGSLKPAGTCKGHRRGVWSVKFSKTDRVVASAANDKTVRLWSLDDFSCLKTFEGHTNAVLRVDFLSHGMQLITSARDGLVKLWNIKDEECVKTLDNHEDQVWALAISSDEKTIVSAGSDSVATFWEDSTEVEQAEKNEALVKAVQSEQDFTNYIVLKDYRRAILLALSMSQPGRLLNLFRTIITSPEPAEGSIIGSLEVDEVIRTLHGIDLVRLLKFVRDWNANAKTSPIAQTILYAIFKLRSPEDILQAFNSSTKLPSQPEDEEDIDEEGEGETKKKVSLTKDQKLALPISIQELLDGLIPYSERHFSRVDKLVQDSYMLDYVLGEMDGGIFGGEIMDVDGL</sequence>
<feature type="repeat" description="WD" evidence="5">
    <location>
        <begin position="485"/>
        <end position="527"/>
    </location>
</feature>
<evidence type="ECO:0000256" key="2">
    <source>
        <dbReference type="ARBA" id="ARBA00022574"/>
    </source>
</evidence>
<dbReference type="Pfam" id="PF00400">
    <property type="entry name" value="WD40"/>
    <property type="match status" value="8"/>
</dbReference>
<dbReference type="InterPro" id="IPR020472">
    <property type="entry name" value="WD40_PAC1"/>
</dbReference>
<feature type="domain" description="U3 small nucleolar RNA-associated protein 13 C-terminal" evidence="7">
    <location>
        <begin position="737"/>
        <end position="918"/>
    </location>
</feature>
<dbReference type="AlphaFoldDB" id="A0A1B9ILX9"/>
<evidence type="ECO:0000313" key="9">
    <source>
        <dbReference type="Proteomes" id="UP000092583"/>
    </source>
</evidence>
<dbReference type="PANTHER" id="PTHR19854:SF15">
    <property type="entry name" value="TRANSDUCIN BETA-LIKE PROTEIN 3"/>
    <property type="match status" value="1"/>
</dbReference>
<feature type="repeat" description="WD" evidence="5">
    <location>
        <begin position="600"/>
        <end position="641"/>
    </location>
</feature>
<feature type="repeat" description="WD" evidence="5">
    <location>
        <begin position="548"/>
        <end position="589"/>
    </location>
</feature>
<dbReference type="CDD" id="cd00200">
    <property type="entry name" value="WD40"/>
    <property type="match status" value="1"/>
</dbReference>
<dbReference type="PROSITE" id="PS00678">
    <property type="entry name" value="WD_REPEATS_1"/>
    <property type="match status" value="4"/>
</dbReference>
<keyword evidence="9" id="KW-1185">Reference proteome</keyword>
<keyword evidence="2 5" id="KW-0853">WD repeat</keyword>
<dbReference type="InterPro" id="IPR001680">
    <property type="entry name" value="WD40_rpt"/>
</dbReference>
<dbReference type="GO" id="GO:0000480">
    <property type="term" value="P:endonucleolytic cleavage in 5'-ETS of tricistronic rRNA transcript (SSU-rRNA, 5.8S rRNA, LSU-rRNA)"/>
    <property type="evidence" value="ECO:0007669"/>
    <property type="project" value="TreeGrafter"/>
</dbReference>
<reference evidence="9" key="2">
    <citation type="submission" date="2013-12" db="EMBL/GenBank/DDBJ databases">
        <title>Evolution of pathogenesis and genome organization in the Tremellales.</title>
        <authorList>
            <person name="Cuomo C."/>
            <person name="Litvintseva A."/>
            <person name="Heitman J."/>
            <person name="Chen Y."/>
            <person name="Sun S."/>
            <person name="Springer D."/>
            <person name="Dromer F."/>
            <person name="Young S."/>
            <person name="Zeng Q."/>
            <person name="Chapman S."/>
            <person name="Gujja S."/>
            <person name="Saif S."/>
            <person name="Birren B."/>
        </authorList>
    </citation>
    <scope>NUCLEOTIDE SEQUENCE [LARGE SCALE GENOMIC DNA]</scope>
    <source>
        <strain evidence="9">CBS 10435</strain>
    </source>
</reference>
<dbReference type="InterPro" id="IPR036322">
    <property type="entry name" value="WD40_repeat_dom_sf"/>
</dbReference>
<dbReference type="InterPro" id="IPR013934">
    <property type="entry name" value="Utp13_C"/>
</dbReference>
<keyword evidence="3" id="KW-0677">Repeat</keyword>
<comment type="subcellular location">
    <subcellularLocation>
        <location evidence="1">Nucleus</location>
        <location evidence="1">Nucleolus</location>
    </subcellularLocation>
</comment>
<dbReference type="InterPro" id="IPR019775">
    <property type="entry name" value="WD40_repeat_CS"/>
</dbReference>
<dbReference type="PANTHER" id="PTHR19854">
    <property type="entry name" value="TRANSDUCIN BETA-LIKE 3"/>
    <property type="match status" value="1"/>
</dbReference>
<evidence type="ECO:0000256" key="6">
    <source>
        <dbReference type="SAM" id="MobiDB-lite"/>
    </source>
</evidence>
<evidence type="ECO:0000313" key="8">
    <source>
        <dbReference type="EMBL" id="OCF56618.1"/>
    </source>
</evidence>
<dbReference type="STRING" id="1331196.A0A1B9ILX9"/>
<evidence type="ECO:0000259" key="7">
    <source>
        <dbReference type="Pfam" id="PF08625"/>
    </source>
</evidence>
<feature type="compositionally biased region" description="Acidic residues" evidence="6">
    <location>
        <begin position="851"/>
        <end position="862"/>
    </location>
</feature>
<feature type="region of interest" description="Disordered" evidence="6">
    <location>
        <begin position="842"/>
        <end position="869"/>
    </location>
</feature>
<feature type="repeat" description="WD" evidence="5">
    <location>
        <begin position="221"/>
        <end position="262"/>
    </location>
</feature>
<accession>A0A1B9ILX9</accession>
<dbReference type="GO" id="GO:0000472">
    <property type="term" value="P:endonucleolytic cleavage to generate mature 5'-end of SSU-rRNA from (SSU-rRNA, 5.8S rRNA, LSU-rRNA)"/>
    <property type="evidence" value="ECO:0007669"/>
    <property type="project" value="TreeGrafter"/>
</dbReference>
<evidence type="ECO:0000256" key="5">
    <source>
        <dbReference type="PROSITE-ProRule" id="PRU00221"/>
    </source>
</evidence>
<name>A0A1B9ILX9_9TREE</name>
<feature type="repeat" description="WD" evidence="5">
    <location>
        <begin position="118"/>
        <end position="159"/>
    </location>
</feature>
<reference evidence="8 9" key="1">
    <citation type="submission" date="2013-07" db="EMBL/GenBank/DDBJ databases">
        <title>The Genome Sequence of Kwoniella mangroviensis CBS10435.</title>
        <authorList>
            <consortium name="The Broad Institute Genome Sequencing Platform"/>
            <person name="Cuomo C."/>
            <person name="Litvintseva A."/>
            <person name="Chen Y."/>
            <person name="Heitman J."/>
            <person name="Sun S."/>
            <person name="Springer D."/>
            <person name="Dromer F."/>
            <person name="Young S.K."/>
            <person name="Zeng Q."/>
            <person name="Gargeya S."/>
            <person name="Fitzgerald M."/>
            <person name="Abouelleil A."/>
            <person name="Alvarado L."/>
            <person name="Berlin A.M."/>
            <person name="Chapman S.B."/>
            <person name="Dewar J."/>
            <person name="Goldberg J."/>
            <person name="Griggs A."/>
            <person name="Gujja S."/>
            <person name="Hansen M."/>
            <person name="Howarth C."/>
            <person name="Imamovic A."/>
            <person name="Larimer J."/>
            <person name="McCowan C."/>
            <person name="Murphy C."/>
            <person name="Pearson M."/>
            <person name="Priest M."/>
            <person name="Roberts A."/>
            <person name="Saif S."/>
            <person name="Shea T."/>
            <person name="Sykes S."/>
            <person name="Wortman J."/>
            <person name="Nusbaum C."/>
            <person name="Birren B."/>
        </authorList>
    </citation>
    <scope>NUCLEOTIDE SEQUENCE [LARGE SCALE GENOMIC DNA]</scope>
    <source>
        <strain evidence="8 9">CBS 10435</strain>
    </source>
</reference>
<dbReference type="OrthoDB" id="5414888at2759"/>
<dbReference type="PROSITE" id="PS50082">
    <property type="entry name" value="WD_REPEATS_2"/>
    <property type="match status" value="8"/>
</dbReference>
<dbReference type="InterPro" id="IPR015943">
    <property type="entry name" value="WD40/YVTN_repeat-like_dom_sf"/>
</dbReference>
<dbReference type="SUPFAM" id="SSF50978">
    <property type="entry name" value="WD40 repeat-like"/>
    <property type="match status" value="2"/>
</dbReference>
<dbReference type="PRINTS" id="PR00320">
    <property type="entry name" value="GPROTEINBRPT"/>
</dbReference>
<dbReference type="SMART" id="SM00320">
    <property type="entry name" value="WD40"/>
    <property type="match status" value="12"/>
</dbReference>
<dbReference type="Gene3D" id="2.130.10.10">
    <property type="entry name" value="YVTN repeat-like/Quinoprotein amine dehydrogenase"/>
    <property type="match status" value="5"/>
</dbReference>
<feature type="repeat" description="WD" evidence="5">
    <location>
        <begin position="684"/>
        <end position="716"/>
    </location>
</feature>
<dbReference type="GO" id="GO:0032040">
    <property type="term" value="C:small-subunit processome"/>
    <property type="evidence" value="ECO:0007669"/>
    <property type="project" value="InterPro"/>
</dbReference>
<evidence type="ECO:0000256" key="1">
    <source>
        <dbReference type="ARBA" id="ARBA00004604"/>
    </source>
</evidence>
<proteinExistence type="predicted"/>
<dbReference type="GO" id="GO:0034511">
    <property type="term" value="F:U3 snoRNA binding"/>
    <property type="evidence" value="ECO:0007669"/>
    <property type="project" value="TreeGrafter"/>
</dbReference>
<dbReference type="PROSITE" id="PS50294">
    <property type="entry name" value="WD_REPEATS_REGION"/>
    <property type="match status" value="8"/>
</dbReference>
<dbReference type="Proteomes" id="UP000092583">
    <property type="component" value="Unassembled WGS sequence"/>
</dbReference>
<dbReference type="Pfam" id="PF08625">
    <property type="entry name" value="Utp13"/>
    <property type="match status" value="1"/>
</dbReference>
<evidence type="ECO:0000256" key="3">
    <source>
        <dbReference type="ARBA" id="ARBA00022737"/>
    </source>
</evidence>
<organism evidence="8 9">
    <name type="scientific">Kwoniella mangroviensis CBS 10435</name>
    <dbReference type="NCBI Taxonomy" id="1331196"/>
    <lineage>
        <taxon>Eukaryota</taxon>
        <taxon>Fungi</taxon>
        <taxon>Dikarya</taxon>
        <taxon>Basidiomycota</taxon>
        <taxon>Agaricomycotina</taxon>
        <taxon>Tremellomycetes</taxon>
        <taxon>Tremellales</taxon>
        <taxon>Cryptococcaceae</taxon>
        <taxon>Kwoniella</taxon>
    </lineage>
</organism>
<keyword evidence="4" id="KW-0539">Nucleus</keyword>